<proteinExistence type="predicted"/>
<dbReference type="EMBL" id="MW809645">
    <property type="protein sequence ID" value="QWE80477.1"/>
    <property type="molecule type" value="Genomic_RNA"/>
</dbReference>
<dbReference type="Pfam" id="PF04514">
    <property type="entry name" value="BTV_NS2"/>
    <property type="match status" value="1"/>
</dbReference>
<sequence length="365" mass="40872">MATTQEALRHEKKRYPKTFLFWSEDESNYVGMVCKAAGKPYLAVRTGMTTQISLMDYAVPRASIVEVLAAGSYRIQDREDVTFFVISEFGLEVAVDRWPKLLFETINLQNRFCEINMGGELIKTDIKYGRGHGTIAPYTEEADASSSVEVSLPGISFYRVEGDVREEREKLKSEREERENKVLAALVASGGTRTEGRMLGLKFDKLVNVHVDVEGVKKGIAQKKDDKVNVSEWPSDDPADNGPKVEVQPGHQPLEGKSRRTSIDLKETPVQEDSVKAKANWKLLSESIMRMKTVREDAAGLRLVEPTHTSAFDSIMTSTTFDPLFVPVYKVDSHSKEYTRQGYAMSKRAHVIISGETLTILPESA</sequence>
<evidence type="ECO:0000256" key="2">
    <source>
        <dbReference type="ARBA" id="ARBA00014070"/>
    </source>
</evidence>
<reference evidence="5" key="1">
    <citation type="submission" date="2021-03" db="EMBL/GenBank/DDBJ databases">
        <title>New orbiviruses detected in biting midges and mosquitoes from the Zambezi region, Namibia.</title>
        <authorList>
            <person name="Guggemos H.D."/>
            <person name="Fendt M."/>
            <person name="Hermanns K."/>
            <person name="Hieke C."/>
            <person name="Heyde V."/>
            <person name="Mfune J.K.E."/>
            <person name="Borgemeister C."/>
            <person name="Junglen S."/>
        </authorList>
    </citation>
    <scope>NUCLEOTIDE SEQUENCE</scope>
    <source>
        <strain evidence="5">MP416-NA-2018</strain>
    </source>
</reference>
<evidence type="ECO:0000256" key="1">
    <source>
        <dbReference type="ARBA" id="ARBA00002402"/>
    </source>
</evidence>
<comment type="function">
    <text evidence="1">Single-stranded RNA-binding protein.</text>
</comment>
<evidence type="ECO:0000313" key="5">
    <source>
        <dbReference type="EMBL" id="QWE80477.1"/>
    </source>
</evidence>
<evidence type="ECO:0000256" key="4">
    <source>
        <dbReference type="SAM" id="MobiDB-lite"/>
    </source>
</evidence>
<gene>
    <name evidence="5" type="primary">NS2</name>
</gene>
<organism evidence="5">
    <name type="scientific">Corriparta virus</name>
    <dbReference type="NCBI Taxonomy" id="40053"/>
    <lineage>
        <taxon>Viruses</taxon>
        <taxon>Riboviria</taxon>
        <taxon>Orthornavirae</taxon>
        <taxon>Duplornaviricota</taxon>
        <taxon>Resentoviricetes</taxon>
        <taxon>Reovirales</taxon>
        <taxon>Sedoreoviridae</taxon>
        <taxon>Orbivirus</taxon>
        <taxon>Orbivirus alphamitchellense</taxon>
    </lineage>
</organism>
<protein>
    <recommendedName>
        <fullName evidence="2">Non-structural protein NS2</fullName>
    </recommendedName>
</protein>
<dbReference type="SUPFAM" id="SSF110132">
    <property type="entry name" value="BTV NS2-like ssRNA-binding domain"/>
    <property type="match status" value="1"/>
</dbReference>
<name>A0A8E8U6E4_9REOV</name>
<accession>A0A8E8U6E4</accession>
<keyword evidence="3" id="KW-0694">RNA-binding</keyword>
<evidence type="ECO:0000256" key="3">
    <source>
        <dbReference type="ARBA" id="ARBA00022884"/>
    </source>
</evidence>
<dbReference type="InterPro" id="IPR037194">
    <property type="entry name" value="NS2_N"/>
</dbReference>
<dbReference type="InterPro" id="IPR007602">
    <property type="entry name" value="BTV_NS2"/>
</dbReference>
<feature type="region of interest" description="Disordered" evidence="4">
    <location>
        <begin position="224"/>
        <end position="260"/>
    </location>
</feature>
<dbReference type="GO" id="GO:0003723">
    <property type="term" value="F:RNA binding"/>
    <property type="evidence" value="ECO:0007669"/>
    <property type="project" value="UniProtKB-KW"/>
</dbReference>